<evidence type="ECO:0000256" key="1">
    <source>
        <dbReference type="ARBA" id="ARBA00023015"/>
    </source>
</evidence>
<evidence type="ECO:0000256" key="3">
    <source>
        <dbReference type="ARBA" id="ARBA00023159"/>
    </source>
</evidence>
<keyword evidence="1" id="KW-0805">Transcription regulation</keyword>
<keyword evidence="7" id="KW-1185">Reference proteome</keyword>
<dbReference type="InterPro" id="IPR000595">
    <property type="entry name" value="cNMP-bd_dom"/>
</dbReference>
<dbReference type="GO" id="GO:0003700">
    <property type="term" value="F:DNA-binding transcription factor activity"/>
    <property type="evidence" value="ECO:0007669"/>
    <property type="project" value="TreeGrafter"/>
</dbReference>
<evidence type="ECO:0000259" key="5">
    <source>
        <dbReference type="SMART" id="SM00100"/>
    </source>
</evidence>
<evidence type="ECO:0000313" key="6">
    <source>
        <dbReference type="EMBL" id="AIQ64006.1"/>
    </source>
</evidence>
<sequence>MKEIQDSAQLQAYMNQYGFQNIFNEQLKSSMTLYDFERGELVCSQGDLAESLYILVKGKIKVFTTSPEGRSLILNFTTPVEVIGDIEYVQNIKIMNTVEAVTPVQMIGVPCRLMRKYGQDSPALLSFLLDVITRKFHQKNNTLRFNLLYPVEVRLASYLLSVTYDDSDPGYQGKLSTLVLTDVANLIGTSYRHLNRTIRKMCQDGLIIRSKGFLIVKDREGLSRIADKNIYE</sequence>
<dbReference type="SUPFAM" id="SSF51206">
    <property type="entry name" value="cAMP-binding domain-like"/>
    <property type="match status" value="1"/>
</dbReference>
<gene>
    <name evidence="6" type="ORF">PSTEL_13825</name>
</gene>
<dbReference type="CDD" id="cd00038">
    <property type="entry name" value="CAP_ED"/>
    <property type="match status" value="1"/>
</dbReference>
<evidence type="ECO:0000256" key="4">
    <source>
        <dbReference type="ARBA" id="ARBA00023163"/>
    </source>
</evidence>
<keyword evidence="2" id="KW-0238">DNA-binding</keyword>
<dbReference type="AlphaFoldDB" id="A0A089LR45"/>
<dbReference type="RefSeq" id="WP_038695947.1">
    <property type="nucleotide sequence ID" value="NZ_CP009286.1"/>
</dbReference>
<evidence type="ECO:0000313" key="7">
    <source>
        <dbReference type="Proteomes" id="UP000029507"/>
    </source>
</evidence>
<dbReference type="SUPFAM" id="SSF46785">
    <property type="entry name" value="Winged helix' DNA-binding domain"/>
    <property type="match status" value="1"/>
</dbReference>
<organism evidence="6 7">
    <name type="scientific">Paenibacillus stellifer</name>
    <dbReference type="NCBI Taxonomy" id="169760"/>
    <lineage>
        <taxon>Bacteria</taxon>
        <taxon>Bacillati</taxon>
        <taxon>Bacillota</taxon>
        <taxon>Bacilli</taxon>
        <taxon>Bacillales</taxon>
        <taxon>Paenibacillaceae</taxon>
        <taxon>Paenibacillus</taxon>
    </lineage>
</organism>
<keyword evidence="4" id="KW-0804">Transcription</keyword>
<accession>A0A089LR45</accession>
<dbReference type="InterPro" id="IPR018490">
    <property type="entry name" value="cNMP-bd_dom_sf"/>
</dbReference>
<dbReference type="Pfam" id="PF13545">
    <property type="entry name" value="HTH_Crp_2"/>
    <property type="match status" value="1"/>
</dbReference>
<dbReference type="EMBL" id="CP009286">
    <property type="protein sequence ID" value="AIQ64006.1"/>
    <property type="molecule type" value="Genomic_DNA"/>
</dbReference>
<dbReference type="Gene3D" id="2.60.120.10">
    <property type="entry name" value="Jelly Rolls"/>
    <property type="match status" value="1"/>
</dbReference>
<keyword evidence="3" id="KW-0010">Activator</keyword>
<dbReference type="InterPro" id="IPR012318">
    <property type="entry name" value="HTH_CRP"/>
</dbReference>
<dbReference type="GO" id="GO:0003677">
    <property type="term" value="F:DNA binding"/>
    <property type="evidence" value="ECO:0007669"/>
    <property type="project" value="UniProtKB-KW"/>
</dbReference>
<dbReference type="SMART" id="SM00100">
    <property type="entry name" value="cNMP"/>
    <property type="match status" value="1"/>
</dbReference>
<dbReference type="PANTHER" id="PTHR24567:SF26">
    <property type="entry name" value="REGULATORY PROTEIN YEIL"/>
    <property type="match status" value="1"/>
</dbReference>
<dbReference type="STRING" id="169760.PSTEL_13825"/>
<dbReference type="Pfam" id="PF00027">
    <property type="entry name" value="cNMP_binding"/>
    <property type="match status" value="1"/>
</dbReference>
<dbReference type="InterPro" id="IPR036390">
    <property type="entry name" value="WH_DNA-bd_sf"/>
</dbReference>
<feature type="domain" description="Cyclic nucleotide-binding" evidence="5">
    <location>
        <begin position="18"/>
        <end position="136"/>
    </location>
</feature>
<proteinExistence type="predicted"/>
<dbReference type="HOGENOM" id="CLU_075053_11_0_9"/>
<dbReference type="InterPro" id="IPR018488">
    <property type="entry name" value="cNMP-bd_CS"/>
</dbReference>
<name>A0A089LR45_9BACL</name>
<dbReference type="GO" id="GO:0005829">
    <property type="term" value="C:cytosol"/>
    <property type="evidence" value="ECO:0007669"/>
    <property type="project" value="TreeGrafter"/>
</dbReference>
<dbReference type="PANTHER" id="PTHR24567">
    <property type="entry name" value="CRP FAMILY TRANSCRIPTIONAL REGULATORY PROTEIN"/>
    <property type="match status" value="1"/>
</dbReference>
<protein>
    <submittedName>
        <fullName evidence="6">Crp/Fnr family transcriptional regulator</fullName>
    </submittedName>
</protein>
<dbReference type="InterPro" id="IPR050397">
    <property type="entry name" value="Env_Response_Regulators"/>
</dbReference>
<reference evidence="6 7" key="1">
    <citation type="submission" date="2014-08" db="EMBL/GenBank/DDBJ databases">
        <title>Comparative genomics of the Paenibacillus odorifer group.</title>
        <authorList>
            <person name="den Bakker H.C."/>
            <person name="Tsai Y.-C."/>
            <person name="Martin N."/>
            <person name="Korlach J."/>
            <person name="Wiedmann M."/>
        </authorList>
    </citation>
    <scope>NUCLEOTIDE SEQUENCE [LARGE SCALE GENOMIC DNA]</scope>
    <source>
        <strain evidence="6 7">DSM 14472</strain>
    </source>
</reference>
<dbReference type="PROSITE" id="PS00888">
    <property type="entry name" value="CNMP_BINDING_1"/>
    <property type="match status" value="1"/>
</dbReference>
<dbReference type="InterPro" id="IPR014710">
    <property type="entry name" value="RmlC-like_jellyroll"/>
</dbReference>
<evidence type="ECO:0000256" key="2">
    <source>
        <dbReference type="ARBA" id="ARBA00023125"/>
    </source>
</evidence>
<dbReference type="OrthoDB" id="581021at2"/>
<dbReference type="Proteomes" id="UP000029507">
    <property type="component" value="Chromosome"/>
</dbReference>
<dbReference type="KEGG" id="pste:PSTEL_13825"/>